<reference evidence="1 2" key="1">
    <citation type="journal article" date="2022" name="New Phytol.">
        <title>Ecological generalism drives hyperdiversity of secondary metabolite gene clusters in xylarialean endophytes.</title>
        <authorList>
            <person name="Franco M.E.E."/>
            <person name="Wisecaver J.H."/>
            <person name="Arnold A.E."/>
            <person name="Ju Y.M."/>
            <person name="Slot J.C."/>
            <person name="Ahrendt S."/>
            <person name="Moore L.P."/>
            <person name="Eastman K.E."/>
            <person name="Scott K."/>
            <person name="Konkel Z."/>
            <person name="Mondo S.J."/>
            <person name="Kuo A."/>
            <person name="Hayes R.D."/>
            <person name="Haridas S."/>
            <person name="Andreopoulos B."/>
            <person name="Riley R."/>
            <person name="LaButti K."/>
            <person name="Pangilinan J."/>
            <person name="Lipzen A."/>
            <person name="Amirebrahimi M."/>
            <person name="Yan J."/>
            <person name="Adam C."/>
            <person name="Keymanesh K."/>
            <person name="Ng V."/>
            <person name="Louie K."/>
            <person name="Northen T."/>
            <person name="Drula E."/>
            <person name="Henrissat B."/>
            <person name="Hsieh H.M."/>
            <person name="Youens-Clark K."/>
            <person name="Lutzoni F."/>
            <person name="Miadlikowska J."/>
            <person name="Eastwood D.C."/>
            <person name="Hamelin R.C."/>
            <person name="Grigoriev I.V."/>
            <person name="U'Ren J.M."/>
        </authorList>
    </citation>
    <scope>NUCLEOTIDE SEQUENCE [LARGE SCALE GENOMIC DNA]</scope>
    <source>
        <strain evidence="1 2">CBS 119005</strain>
    </source>
</reference>
<comment type="caution">
    <text evidence="1">The sequence shown here is derived from an EMBL/GenBank/DDBJ whole genome shotgun (WGS) entry which is preliminary data.</text>
</comment>
<keyword evidence="2" id="KW-1185">Reference proteome</keyword>
<accession>A0ACB9Z6S1</accession>
<organism evidence="1 2">
    <name type="scientific">Hypoxylon rubiginosum</name>
    <dbReference type="NCBI Taxonomy" id="110542"/>
    <lineage>
        <taxon>Eukaryota</taxon>
        <taxon>Fungi</taxon>
        <taxon>Dikarya</taxon>
        <taxon>Ascomycota</taxon>
        <taxon>Pezizomycotina</taxon>
        <taxon>Sordariomycetes</taxon>
        <taxon>Xylariomycetidae</taxon>
        <taxon>Xylariales</taxon>
        <taxon>Hypoxylaceae</taxon>
        <taxon>Hypoxylon</taxon>
    </lineage>
</organism>
<evidence type="ECO:0000313" key="1">
    <source>
        <dbReference type="EMBL" id="KAI4867226.1"/>
    </source>
</evidence>
<gene>
    <name evidence="1" type="ORF">F4820DRAFT_468046</name>
</gene>
<name>A0ACB9Z6S1_9PEZI</name>
<dbReference type="Proteomes" id="UP001497700">
    <property type="component" value="Unassembled WGS sequence"/>
</dbReference>
<dbReference type="EMBL" id="MU393449">
    <property type="protein sequence ID" value="KAI4867226.1"/>
    <property type="molecule type" value="Genomic_DNA"/>
</dbReference>
<evidence type="ECO:0000313" key="2">
    <source>
        <dbReference type="Proteomes" id="UP001497700"/>
    </source>
</evidence>
<sequence>MVREKQDTQRPGTPRLRPCSNTSRNSHAASESGTGSKGVFSKVIGSLRNKHHGEKRKTDGSEKQQQQDESWTANYKITHHPDRPRIDKRSAKERTEREYANEIHRMQKRSQLHYELDHDGSRSMDRSMDRSTDRSMTPPRPLPPPQQTVQTSTPNYSPMSRMGSQPSSPYSPPTASDKPQWSPSGDRGPMQRHNRVPSEPLSPGTMTIQVYRGSLVDRQASRPCSAEPEHGQGPLLPRKVYDPNESYAKQALRDSGYARKASSSSNSTADSQAANNTVHRKAPSANLHSTAAAFSIPRTSSPISYNSPATPPQRAVRSLENTHSTTSTRIYSPSRPSTSSPYNSSSSKGKKPAPAPPKTKTCVMPGCAAPLLTDLDREQNVCAPCRKEYRQSTFDAAAATTTDAAPPPAPLAADLATLRALVGGLDNVDGGGSSGNNTRVTALERGPPARLVNKATSNFRADPFKLQPAPPGKRRRRQRLSKLGSGSNGAVARLQKQQQQQQQPVSAWSTSTSGISQGGGGGSGSLASGSHQQQHVAYQDRRLLFRASRKMSDARQPTAPTGGGGSREEAAAQYDSYLTESPRSSCDGNSGSWTSESPPKSEAGSDVASLSPLSEPLDDLDADTRASLRVAPLAPVAYVPPGEAKRGSGSDSRDRPPTGLRAAPRQDDGRPFRVAPLAPVARSASGTSDGGRVLPPVLPSRPSWRPSRPSRDTVMYLAIDDIIDSYARGEAGEEPEVVEMRRRGFF</sequence>
<proteinExistence type="predicted"/>
<protein>
    <submittedName>
        <fullName evidence="1">Uncharacterized protein</fullName>
    </submittedName>
</protein>